<evidence type="ECO:0000256" key="1">
    <source>
        <dbReference type="SAM" id="Phobius"/>
    </source>
</evidence>
<feature type="transmembrane region" description="Helical" evidence="1">
    <location>
        <begin position="352"/>
        <end position="372"/>
    </location>
</feature>
<keyword evidence="1" id="KW-0812">Transmembrane</keyword>
<evidence type="ECO:0000313" key="2">
    <source>
        <dbReference type="EMBL" id="MCK1793572.1"/>
    </source>
</evidence>
<dbReference type="EMBL" id="JAKNRW010000037">
    <property type="protein sequence ID" value="MCK1793572.1"/>
    <property type="molecule type" value="Genomic_DNA"/>
</dbReference>
<feature type="transmembrane region" description="Helical" evidence="1">
    <location>
        <begin position="88"/>
        <end position="108"/>
    </location>
</feature>
<organism evidence="2 3">
    <name type="scientific">Pseudomonas violetae</name>
    <dbReference type="NCBI Taxonomy" id="2915813"/>
    <lineage>
        <taxon>Bacteria</taxon>
        <taxon>Pseudomonadati</taxon>
        <taxon>Pseudomonadota</taxon>
        <taxon>Gammaproteobacteria</taxon>
        <taxon>Pseudomonadales</taxon>
        <taxon>Pseudomonadaceae</taxon>
        <taxon>Pseudomonas</taxon>
    </lineage>
</organism>
<keyword evidence="1" id="KW-0472">Membrane</keyword>
<feature type="transmembrane region" description="Helical" evidence="1">
    <location>
        <begin position="60"/>
        <end position="82"/>
    </location>
</feature>
<accession>A0ABT0F7F0</accession>
<keyword evidence="1" id="KW-1133">Transmembrane helix</keyword>
<protein>
    <submittedName>
        <fullName evidence="2">Uncharacterized protein</fullName>
    </submittedName>
</protein>
<feature type="transmembrane region" description="Helical" evidence="1">
    <location>
        <begin position="34"/>
        <end position="53"/>
    </location>
</feature>
<dbReference type="Proteomes" id="UP001299876">
    <property type="component" value="Unassembled WGS sequence"/>
</dbReference>
<reference evidence="2 3" key="1">
    <citation type="submission" date="2022-02" db="EMBL/GenBank/DDBJ databases">
        <title>Comparative genomics of the first Antarctic Pseudomonas spp. capable of biotransforming 2,4,6-Trinitrotoluene.</title>
        <authorList>
            <person name="Cabrera M.A."/>
            <person name="Marquez S.L."/>
            <person name="Perez-Donoso J.M."/>
        </authorList>
    </citation>
    <scope>NUCLEOTIDE SEQUENCE [LARGE SCALE GENOMIC DNA]</scope>
    <source>
        <strain evidence="2 3">TNT19</strain>
    </source>
</reference>
<feature type="transmembrane region" description="Helical" evidence="1">
    <location>
        <begin position="181"/>
        <end position="200"/>
    </location>
</feature>
<feature type="transmembrane region" description="Helical" evidence="1">
    <location>
        <begin position="311"/>
        <end position="340"/>
    </location>
</feature>
<feature type="transmembrane region" description="Helical" evidence="1">
    <location>
        <begin position="120"/>
        <end position="139"/>
    </location>
</feature>
<feature type="transmembrane region" description="Helical" evidence="1">
    <location>
        <begin position="12"/>
        <end position="28"/>
    </location>
</feature>
<feature type="transmembrane region" description="Helical" evidence="1">
    <location>
        <begin position="232"/>
        <end position="255"/>
    </location>
</feature>
<name>A0ABT0F7F0_9PSED</name>
<dbReference type="RefSeq" id="WP_247293742.1">
    <property type="nucleotide sequence ID" value="NZ_JAKNRW010000037.1"/>
</dbReference>
<gene>
    <name evidence="2" type="ORF">L9059_26030</name>
</gene>
<sequence length="412" mass="45198">MSNITTKQRMPFYIVLSACALVVLGDLRNVITPFGYWVVWGLVLASGLLAVNARRIHIDIVFLCASFGFAILVLALLIAGLANADAYTAYQAAKFIMIYAVFVVVYANSQFLDIDDFYRISATATCIGLTVFIISKYWLSDYYIVLGDGRQGSLFAYPGVLWKTSAFFCAFMIAKMLSSPLSRIMITAFVLVSSIYLLLADSSRTGFLWFAVILIAFASIVFLLNTARLLSIVSILILLIGLFAVFNLDAIYGFLEGKSLLVVNRLFEGDPIRSKMLSDGILNAEACLPLGCGFQSSTSIVGGQPMVIHNVYLAILGDLGALGEIGLLIIVLSPLLFFALREWFNGPAAAALAYYKLAAYLGASCFCFLLLFHPLSSEMSEWGYWAIMLSWLSRLSKMGESSEVVQEMSTKL</sequence>
<evidence type="ECO:0000313" key="3">
    <source>
        <dbReference type="Proteomes" id="UP001299876"/>
    </source>
</evidence>
<proteinExistence type="predicted"/>
<feature type="transmembrane region" description="Helical" evidence="1">
    <location>
        <begin position="206"/>
        <end position="225"/>
    </location>
</feature>
<feature type="transmembrane region" description="Helical" evidence="1">
    <location>
        <begin position="154"/>
        <end position="174"/>
    </location>
</feature>
<comment type="caution">
    <text evidence="2">The sequence shown here is derived from an EMBL/GenBank/DDBJ whole genome shotgun (WGS) entry which is preliminary data.</text>
</comment>
<keyword evidence="3" id="KW-1185">Reference proteome</keyword>